<name>A0A6U3BSX8_9STRA</name>
<evidence type="ECO:0000313" key="1">
    <source>
        <dbReference type="EMBL" id="CAD9977057.1"/>
    </source>
</evidence>
<gene>
    <name evidence="1" type="ORF">APAL1065_LOCUS17180</name>
    <name evidence="2" type="ORF">APAL1065_LOCUS17181</name>
</gene>
<accession>A0A6U3BSX8</accession>
<organism evidence="2">
    <name type="scientific">Entomoneis paludosa</name>
    <dbReference type="NCBI Taxonomy" id="265537"/>
    <lineage>
        <taxon>Eukaryota</taxon>
        <taxon>Sar</taxon>
        <taxon>Stramenopiles</taxon>
        <taxon>Ochrophyta</taxon>
        <taxon>Bacillariophyta</taxon>
        <taxon>Bacillariophyceae</taxon>
        <taxon>Bacillariophycidae</taxon>
        <taxon>Entomoneidaceae</taxon>
        <taxon>Entomoneis</taxon>
    </lineage>
</organism>
<reference evidence="2" key="1">
    <citation type="submission" date="2021-01" db="EMBL/GenBank/DDBJ databases">
        <authorList>
            <person name="Corre E."/>
            <person name="Pelletier E."/>
            <person name="Niang G."/>
            <person name="Scheremetjew M."/>
            <person name="Finn R."/>
            <person name="Kale V."/>
            <person name="Holt S."/>
            <person name="Cochrane G."/>
            <person name="Meng A."/>
            <person name="Brown T."/>
            <person name="Cohen L."/>
        </authorList>
    </citation>
    <scope>NUCLEOTIDE SEQUENCE</scope>
    <source>
        <strain evidence="2">CCMP125</strain>
    </source>
</reference>
<dbReference type="AlphaFoldDB" id="A0A6U3BSX8"/>
<proteinExistence type="predicted"/>
<sequence length="102" mass="11934">MQPIPNRGRTFSLDENGMGCLWHEEGFFHHVREQTQSTESIQNKISFPIYGSLFLDRVVDLDGFHIVPRLALHSMNLAFTQNNQPDMLWRLDDDREMIDNCV</sequence>
<evidence type="ECO:0000313" key="2">
    <source>
        <dbReference type="EMBL" id="CAD9977058.1"/>
    </source>
</evidence>
<dbReference type="EMBL" id="HBHT01025599">
    <property type="protein sequence ID" value="CAD9977058.1"/>
    <property type="molecule type" value="Transcribed_RNA"/>
</dbReference>
<protein>
    <submittedName>
        <fullName evidence="2">Uncharacterized protein</fullName>
    </submittedName>
</protein>
<dbReference type="EMBL" id="HBHT01025598">
    <property type="protein sequence ID" value="CAD9977057.1"/>
    <property type="molecule type" value="Transcribed_RNA"/>
</dbReference>